<keyword evidence="14" id="KW-1185">Reference proteome</keyword>
<evidence type="ECO:0000313" key="13">
    <source>
        <dbReference type="EMBL" id="KAK5175346.1"/>
    </source>
</evidence>
<feature type="transmembrane region" description="Helical" evidence="10">
    <location>
        <begin position="1120"/>
        <end position="1140"/>
    </location>
</feature>
<dbReference type="AlphaFoldDB" id="A0AAV9PMZ4"/>
<dbReference type="PANTHER" id="PTHR38050:SF2">
    <property type="entry name" value="FERULOYL ESTERASE C-RELATED"/>
    <property type="match status" value="1"/>
</dbReference>
<dbReference type="EC" id="3.1.1.73" evidence="2"/>
<evidence type="ECO:0000256" key="2">
    <source>
        <dbReference type="ARBA" id="ARBA00013091"/>
    </source>
</evidence>
<dbReference type="Pfam" id="PF14295">
    <property type="entry name" value="PAN_4"/>
    <property type="match status" value="2"/>
</dbReference>
<reference evidence="13 14" key="1">
    <citation type="submission" date="2023-08" db="EMBL/GenBank/DDBJ databases">
        <title>Black Yeasts Isolated from many extreme environments.</title>
        <authorList>
            <person name="Coleine C."/>
            <person name="Stajich J.E."/>
            <person name="Selbmann L."/>
        </authorList>
    </citation>
    <scope>NUCLEOTIDE SEQUENCE [LARGE SCALE GENOMIC DNA]</scope>
    <source>
        <strain evidence="13 14">CCFEE 5935</strain>
    </source>
</reference>
<evidence type="ECO:0000256" key="11">
    <source>
        <dbReference type="SAM" id="SignalP"/>
    </source>
</evidence>
<keyword evidence="5 11" id="KW-0732">Signal</keyword>
<keyword evidence="10" id="KW-0472">Membrane</keyword>
<dbReference type="InterPro" id="IPR043595">
    <property type="entry name" value="FaeB/C/D"/>
</dbReference>
<keyword evidence="10" id="KW-1133">Transmembrane helix</keyword>
<evidence type="ECO:0000256" key="4">
    <source>
        <dbReference type="ARBA" id="ARBA00022651"/>
    </source>
</evidence>
<dbReference type="GO" id="GO:0030600">
    <property type="term" value="F:feruloyl esterase activity"/>
    <property type="evidence" value="ECO:0007669"/>
    <property type="project" value="UniProtKB-EC"/>
</dbReference>
<evidence type="ECO:0000256" key="7">
    <source>
        <dbReference type="ARBA" id="ARBA00023277"/>
    </source>
</evidence>
<evidence type="ECO:0000256" key="8">
    <source>
        <dbReference type="ARBA" id="ARBA00023326"/>
    </source>
</evidence>
<evidence type="ECO:0000256" key="10">
    <source>
        <dbReference type="SAM" id="Phobius"/>
    </source>
</evidence>
<dbReference type="RefSeq" id="XP_064663984.1">
    <property type="nucleotide sequence ID" value="XM_064797750.1"/>
</dbReference>
<dbReference type="EMBL" id="JAVRRT010000001">
    <property type="protein sequence ID" value="KAK5175346.1"/>
    <property type="molecule type" value="Genomic_DNA"/>
</dbReference>
<feature type="domain" description="Apple" evidence="12">
    <location>
        <begin position="191"/>
        <end position="235"/>
    </location>
</feature>
<dbReference type="InterPro" id="IPR029058">
    <property type="entry name" value="AB_hydrolase_fold"/>
</dbReference>
<comment type="catalytic activity">
    <reaction evidence="9">
        <text>feruloyl-polysaccharide + H2O = ferulate + polysaccharide.</text>
        <dbReference type="EC" id="3.1.1.73"/>
    </reaction>
</comment>
<dbReference type="InterPro" id="IPR003609">
    <property type="entry name" value="Pan_app"/>
</dbReference>
<dbReference type="Gene3D" id="3.40.50.1820">
    <property type="entry name" value="alpha/beta hydrolase"/>
    <property type="match status" value="1"/>
</dbReference>
<feature type="chain" id="PRO_5043395811" description="feruloyl esterase" evidence="11">
    <location>
        <begin position="28"/>
        <end position="1226"/>
    </location>
</feature>
<accession>A0AAV9PMZ4</accession>
<proteinExistence type="predicted"/>
<dbReference type="GeneID" id="89921835"/>
<dbReference type="Gene3D" id="3.50.4.10">
    <property type="entry name" value="Hepatocyte Growth Factor"/>
    <property type="match status" value="1"/>
</dbReference>
<evidence type="ECO:0000256" key="6">
    <source>
        <dbReference type="ARBA" id="ARBA00022801"/>
    </source>
</evidence>
<dbReference type="PANTHER" id="PTHR38050">
    <property type="match status" value="1"/>
</dbReference>
<keyword evidence="4" id="KW-0858">Xylan degradation</keyword>
<feature type="transmembrane region" description="Helical" evidence="10">
    <location>
        <begin position="795"/>
        <end position="812"/>
    </location>
</feature>
<keyword evidence="8" id="KW-0624">Polysaccharide degradation</keyword>
<evidence type="ECO:0000256" key="5">
    <source>
        <dbReference type="ARBA" id="ARBA00022729"/>
    </source>
</evidence>
<name>A0AAV9PMZ4_9PEZI</name>
<organism evidence="13 14">
    <name type="scientific">Saxophila tyrrhenica</name>
    <dbReference type="NCBI Taxonomy" id="1690608"/>
    <lineage>
        <taxon>Eukaryota</taxon>
        <taxon>Fungi</taxon>
        <taxon>Dikarya</taxon>
        <taxon>Ascomycota</taxon>
        <taxon>Pezizomycotina</taxon>
        <taxon>Dothideomycetes</taxon>
        <taxon>Dothideomycetidae</taxon>
        <taxon>Mycosphaerellales</taxon>
        <taxon>Extremaceae</taxon>
        <taxon>Saxophila</taxon>
    </lineage>
</organism>
<feature type="domain" description="Apple" evidence="12">
    <location>
        <begin position="334"/>
        <end position="359"/>
    </location>
</feature>
<dbReference type="GO" id="GO:0045493">
    <property type="term" value="P:xylan catabolic process"/>
    <property type="evidence" value="ECO:0007669"/>
    <property type="project" value="UniProtKB-KW"/>
</dbReference>
<evidence type="ECO:0000256" key="3">
    <source>
        <dbReference type="ARBA" id="ARBA00022525"/>
    </source>
</evidence>
<comment type="caution">
    <text evidence="13">The sequence shown here is derived from an EMBL/GenBank/DDBJ whole genome shotgun (WGS) entry which is preliminary data.</text>
</comment>
<evidence type="ECO:0000256" key="1">
    <source>
        <dbReference type="ARBA" id="ARBA00004613"/>
    </source>
</evidence>
<keyword evidence="6" id="KW-0378">Hydrolase</keyword>
<gene>
    <name evidence="13" type="ORF">LTR77_000485</name>
</gene>
<dbReference type="SUPFAM" id="SSF53474">
    <property type="entry name" value="alpha/beta-Hydrolases"/>
    <property type="match status" value="1"/>
</dbReference>
<protein>
    <recommendedName>
        <fullName evidence="2">feruloyl esterase</fullName>
        <ecNumber evidence="2">3.1.1.73</ecNumber>
    </recommendedName>
</protein>
<comment type="subcellular location">
    <subcellularLocation>
        <location evidence="1">Secreted</location>
    </subcellularLocation>
</comment>
<evidence type="ECO:0000256" key="9">
    <source>
        <dbReference type="ARBA" id="ARBA00034075"/>
    </source>
</evidence>
<feature type="transmembrane region" description="Helical" evidence="10">
    <location>
        <begin position="1146"/>
        <end position="1165"/>
    </location>
</feature>
<dbReference type="GO" id="GO:0005576">
    <property type="term" value="C:extracellular region"/>
    <property type="evidence" value="ECO:0007669"/>
    <property type="project" value="UniProtKB-SubCell"/>
</dbReference>
<keyword evidence="10" id="KW-0812">Transmembrane</keyword>
<dbReference type="Proteomes" id="UP001337655">
    <property type="component" value="Unassembled WGS sequence"/>
</dbReference>
<sequence length="1226" mass="131690">MKSSQWFWKMAAVAVTVGGGGSGGAYAQSTPTQTWTPGSTCTQGLPTPSASDGTFIDSFGANWAVQCGQDDSYSSYDPAQGTNGHGIYSCFRGCDNRPGCIGFTFYGVVDNAGGGPTTGAGQCFYKQGTGPYFSSNAAQGGYTLYAGARLISNGTPSKACPAYNGTIFTNANNINYQILCGQNTNGVTGVTQYADSMEGCMLRCDAMSTCTFFSYTYVGSEPREGNANTNGVCVLQQGAASPTSNPTAAVAIKVGTTSVPTPTGSPVTASTAISSSTATSSSTAAAAITTCTLAPVPSVPACPSGNNIIFTDTCGTNYTVNCGFDSTVGASSTVQVPANNILACMQQCDAYAGCRSATLGGTNCYLKLGVGSLTANTNLVTIIRYIPPNPNYAVPPTCPGGPGCSTGCGSVLPAGMVPDGASTLVNAVGPDGLPRSYLIHIPKLYNPNRAAPIIFGFHGNNADAPTIESQTGMNDAATNPYAIAVYVNGYGRGYMSNPAWSPGGQYANVDDLGFMNLLISNLTSSFCVDTTRLFAVGHSNGGGFVNVLACDPVLSVKIAAFAGSSAAMYTNFTTGNPSTIEPVNTVNQPVCSPGRNNTPIIEFHGTADTQILYNGDTTHNGRILPSLPHWATAWSVRLGLDPSNYTTYPSNNVAMYQFGGLTGQLGIITHYRLTGWIHAYAKVSAGAPIDCTPPIMDFFYKWSDPNRQAQFAPVVSSSTSSTHFFDDHNQFQHHDFLFLFHHHIQHIHHLDIEHYLHIQQLDFIIVNIADHNIKHLFVNCVFIHSIFNHFDFDRHIINGLVVYLIVVVNLFSNEQLFDIKLLNVKLLFNVLAADLIVFNCVDHNHVPYTSPNFICPRDHGQTYTDPLGKTYMIGCGTDLNNGGAYYDIAVGDAGSFNDCFYYCSTNYQDHPVDCGAVAYFGGNGYGVGPGRCYFNDLRPQSFKSSNWQHVAMIRMDYYQDAPYTPGLGPPTTTTTTTATATPTWVTCPDDNGRTVTDGLSIQYSIGCGNDTSGGNYNVYIVYNGASDCFNFCDNSQQLDGQYCTGWTYSGGANGVGYGTCFVKSFVLGGIAFTPGNDNLVAAIRISPPDVQTTANTNTPCFYDTVVLYGNFHDGLRQYDVICFGIVYLDIFWYAIVYLGVVHDGAFFYIIICYIIVHFTIVYFNVVHRNIVYFDTVHFDIVHCDIVCCDFYHCLVDQPGDNWIQLVVININVTHADPDQFIHFIEL</sequence>
<keyword evidence="7" id="KW-0119">Carbohydrate metabolism</keyword>
<evidence type="ECO:0000313" key="14">
    <source>
        <dbReference type="Proteomes" id="UP001337655"/>
    </source>
</evidence>
<feature type="signal peptide" evidence="11">
    <location>
        <begin position="1"/>
        <end position="27"/>
    </location>
</feature>
<evidence type="ECO:0000259" key="12">
    <source>
        <dbReference type="Pfam" id="PF14295"/>
    </source>
</evidence>
<keyword evidence="3" id="KW-0964">Secreted</keyword>